<feature type="transmembrane region" description="Helical" evidence="5">
    <location>
        <begin position="183"/>
        <end position="200"/>
    </location>
</feature>
<feature type="transmembrane region" description="Helical" evidence="5">
    <location>
        <begin position="54"/>
        <end position="74"/>
    </location>
</feature>
<dbReference type="Proteomes" id="UP001216907">
    <property type="component" value="Unassembled WGS sequence"/>
</dbReference>
<feature type="transmembrane region" description="Helical" evidence="5">
    <location>
        <begin position="212"/>
        <end position="229"/>
    </location>
</feature>
<organism evidence="7 8">
    <name type="scientific">Paludisphaera mucosa</name>
    <dbReference type="NCBI Taxonomy" id="3030827"/>
    <lineage>
        <taxon>Bacteria</taxon>
        <taxon>Pseudomonadati</taxon>
        <taxon>Planctomycetota</taxon>
        <taxon>Planctomycetia</taxon>
        <taxon>Isosphaerales</taxon>
        <taxon>Isosphaeraceae</taxon>
        <taxon>Paludisphaera</taxon>
    </lineage>
</organism>
<accession>A0ABT6FLM0</accession>
<evidence type="ECO:0000256" key="1">
    <source>
        <dbReference type="ARBA" id="ARBA00004141"/>
    </source>
</evidence>
<evidence type="ECO:0000313" key="7">
    <source>
        <dbReference type="EMBL" id="MDG3008260.1"/>
    </source>
</evidence>
<dbReference type="InterPro" id="IPR001902">
    <property type="entry name" value="SLC26A/SulP_fam"/>
</dbReference>
<sequence>MSSETSVDDVVEKPQNGLAGLKHWRHDLMAGLLVSLTSLPFSLGIAIASGSPPIAGLMSAIIAGLIFPFLGGAYVTISGPAAGLAPALFAAMLALGHGNREIGYPLLLAVICVVGAIQVVLSLLGAARLSAVFPVAVVEGMLASIGLLIIAKELPHFLGQEFRAHDFFSILAEAPSQFARVDPHILGMGGVCLAMMFGLSHPRIRSRLPVPAPVLVVAVGVVLGLLFGIDDSHRISIPDNILKHGIVLPNFPGLFADRSLAWVIVTAVLTLVLIDGTESLATIKAIDRIDPFKRRSSPDRTLLAMGISNMMSSLAGGLTIIPGGVKSKLCIVSGGRTLWANFYNACFLLLYLFAGKALINLIPYSALAAILIYTGYKMCEPAVWRHVAHIGREQLFLFATTVVVTLATDLLVGIGVGMAVKLLLGVVTTVRHDLARKAVAPAAGIQHGIAMACRFFANPVGTRERLGDCYVIRFNGPLVCFNIPHLNRELRRIPADVSDVVLYVGERVAMIDHTTCDNLMYFIEQHRRSGRGRAELIGIEHMHKTSSAATSRRLAAVPIDSGTTISGPHPCI</sequence>
<gene>
    <name evidence="7" type="ORF">PZE19_31215</name>
</gene>
<comment type="subcellular location">
    <subcellularLocation>
        <location evidence="1">Membrane</location>
        <topology evidence="1">Multi-pass membrane protein</topology>
    </subcellularLocation>
</comment>
<feature type="transmembrane region" description="Helical" evidence="5">
    <location>
        <begin position="28"/>
        <end position="48"/>
    </location>
</feature>
<reference evidence="7 8" key="1">
    <citation type="submission" date="2023-03" db="EMBL/GenBank/DDBJ databases">
        <title>Paludisphaera mucosa sp. nov. a novel planctomycete from northern fen.</title>
        <authorList>
            <person name="Ivanova A."/>
        </authorList>
    </citation>
    <scope>NUCLEOTIDE SEQUENCE [LARGE SCALE GENOMIC DNA]</scope>
    <source>
        <strain evidence="7 8">Pla2</strain>
    </source>
</reference>
<feature type="domain" description="SLC26A/SulP transporter" evidence="6">
    <location>
        <begin position="25"/>
        <end position="399"/>
    </location>
</feature>
<proteinExistence type="predicted"/>
<dbReference type="RefSeq" id="WP_277864587.1">
    <property type="nucleotide sequence ID" value="NZ_JARRAG010000004.1"/>
</dbReference>
<feature type="transmembrane region" description="Helical" evidence="5">
    <location>
        <begin position="395"/>
        <end position="418"/>
    </location>
</feature>
<name>A0ABT6FLM0_9BACT</name>
<keyword evidence="2 5" id="KW-0812">Transmembrane</keyword>
<evidence type="ECO:0000256" key="3">
    <source>
        <dbReference type="ARBA" id="ARBA00022989"/>
    </source>
</evidence>
<comment type="caution">
    <text evidence="7">The sequence shown here is derived from an EMBL/GenBank/DDBJ whole genome shotgun (WGS) entry which is preliminary data.</text>
</comment>
<keyword evidence="3 5" id="KW-1133">Transmembrane helix</keyword>
<dbReference type="EMBL" id="JARRAG010000004">
    <property type="protein sequence ID" value="MDG3008260.1"/>
    <property type="molecule type" value="Genomic_DNA"/>
</dbReference>
<keyword evidence="8" id="KW-1185">Reference proteome</keyword>
<evidence type="ECO:0000256" key="2">
    <source>
        <dbReference type="ARBA" id="ARBA00022692"/>
    </source>
</evidence>
<dbReference type="InterPro" id="IPR011547">
    <property type="entry name" value="SLC26A/SulP_dom"/>
</dbReference>
<feature type="transmembrane region" description="Helical" evidence="5">
    <location>
        <begin position="131"/>
        <end position="151"/>
    </location>
</feature>
<evidence type="ECO:0000259" key="6">
    <source>
        <dbReference type="Pfam" id="PF00916"/>
    </source>
</evidence>
<feature type="transmembrane region" description="Helical" evidence="5">
    <location>
        <begin position="260"/>
        <end position="281"/>
    </location>
</feature>
<keyword evidence="4 5" id="KW-0472">Membrane</keyword>
<protein>
    <submittedName>
        <fullName evidence="7">SulP family inorganic anion transporter</fullName>
    </submittedName>
</protein>
<dbReference type="PANTHER" id="PTHR11814">
    <property type="entry name" value="SULFATE TRANSPORTER"/>
    <property type="match status" value="1"/>
</dbReference>
<dbReference type="Pfam" id="PF00916">
    <property type="entry name" value="Sulfate_transp"/>
    <property type="match status" value="1"/>
</dbReference>
<evidence type="ECO:0000313" key="8">
    <source>
        <dbReference type="Proteomes" id="UP001216907"/>
    </source>
</evidence>
<feature type="transmembrane region" description="Helical" evidence="5">
    <location>
        <begin position="342"/>
        <end position="374"/>
    </location>
</feature>
<evidence type="ECO:0000256" key="4">
    <source>
        <dbReference type="ARBA" id="ARBA00023136"/>
    </source>
</evidence>
<feature type="transmembrane region" description="Helical" evidence="5">
    <location>
        <begin position="104"/>
        <end position="124"/>
    </location>
</feature>
<evidence type="ECO:0000256" key="5">
    <source>
        <dbReference type="SAM" id="Phobius"/>
    </source>
</evidence>
<feature type="transmembrane region" description="Helical" evidence="5">
    <location>
        <begin position="302"/>
        <end position="322"/>
    </location>
</feature>